<dbReference type="Proteomes" id="UP000569914">
    <property type="component" value="Unassembled WGS sequence"/>
</dbReference>
<dbReference type="AlphaFoldDB" id="A0A7Y9LAW5"/>
<organism evidence="1 2">
    <name type="scientific">Microlunatus parietis</name>
    <dbReference type="NCBI Taxonomy" id="682979"/>
    <lineage>
        <taxon>Bacteria</taxon>
        <taxon>Bacillati</taxon>
        <taxon>Actinomycetota</taxon>
        <taxon>Actinomycetes</taxon>
        <taxon>Propionibacteriales</taxon>
        <taxon>Propionibacteriaceae</taxon>
        <taxon>Microlunatus</taxon>
    </lineage>
</organism>
<name>A0A7Y9LAW5_9ACTN</name>
<gene>
    <name evidence="1" type="ORF">BKA15_000510</name>
</gene>
<comment type="caution">
    <text evidence="1">The sequence shown here is derived from an EMBL/GenBank/DDBJ whole genome shotgun (WGS) entry which is preliminary data.</text>
</comment>
<dbReference type="EMBL" id="JACCBU010000001">
    <property type="protein sequence ID" value="NYE69181.1"/>
    <property type="molecule type" value="Genomic_DNA"/>
</dbReference>
<evidence type="ECO:0000313" key="2">
    <source>
        <dbReference type="Proteomes" id="UP000569914"/>
    </source>
</evidence>
<dbReference type="RefSeq" id="WP_179747942.1">
    <property type="nucleotide sequence ID" value="NZ_JACCBU010000001.1"/>
</dbReference>
<protein>
    <submittedName>
        <fullName evidence="1">Uncharacterized protein</fullName>
    </submittedName>
</protein>
<evidence type="ECO:0000313" key="1">
    <source>
        <dbReference type="EMBL" id="NYE69181.1"/>
    </source>
</evidence>
<reference evidence="1 2" key="1">
    <citation type="submission" date="2020-07" db="EMBL/GenBank/DDBJ databases">
        <title>Sequencing the genomes of 1000 actinobacteria strains.</title>
        <authorList>
            <person name="Klenk H.-P."/>
        </authorList>
    </citation>
    <scope>NUCLEOTIDE SEQUENCE [LARGE SCALE GENOMIC DNA]</scope>
    <source>
        <strain evidence="1 2">DSM 22083</strain>
    </source>
</reference>
<sequence length="72" mass="6752">MVGPGQEEGGPAAEAYGAAVGSGLAAGLAAEAEGLGEVPGLVGILSVGGAGVRQAQAGGQPHFVPVHHDSPI</sequence>
<keyword evidence="2" id="KW-1185">Reference proteome</keyword>
<accession>A0A7Y9LAW5</accession>
<proteinExistence type="predicted"/>